<dbReference type="AlphaFoldDB" id="A0A1F5P771"/>
<comment type="subcellular location">
    <subcellularLocation>
        <location evidence="6">Membrane</location>
        <topology evidence="6">Single-pass type II membrane protein</topology>
    </subcellularLocation>
</comment>
<dbReference type="InterPro" id="IPR036286">
    <property type="entry name" value="LexA/Signal_pep-like_sf"/>
</dbReference>
<dbReference type="PANTHER" id="PTHR43390:SF1">
    <property type="entry name" value="CHLOROPLAST PROCESSING PEPTIDASE"/>
    <property type="match status" value="1"/>
</dbReference>
<feature type="active site" evidence="5">
    <location>
        <position position="83"/>
    </location>
</feature>
<dbReference type="NCBIfam" id="TIGR02227">
    <property type="entry name" value="sigpep_I_bact"/>
    <property type="match status" value="1"/>
</dbReference>
<dbReference type="GO" id="GO:0009003">
    <property type="term" value="F:signal peptidase activity"/>
    <property type="evidence" value="ECO:0007669"/>
    <property type="project" value="UniProtKB-EC"/>
</dbReference>
<evidence type="ECO:0000256" key="6">
    <source>
        <dbReference type="RuleBase" id="RU362042"/>
    </source>
</evidence>
<evidence type="ECO:0000259" key="7">
    <source>
        <dbReference type="Pfam" id="PF10502"/>
    </source>
</evidence>
<evidence type="ECO:0000256" key="3">
    <source>
        <dbReference type="ARBA" id="ARBA00013208"/>
    </source>
</evidence>
<dbReference type="EMBL" id="MFES01000025">
    <property type="protein sequence ID" value="OGE85592.1"/>
    <property type="molecule type" value="Genomic_DNA"/>
</dbReference>
<dbReference type="PRINTS" id="PR00727">
    <property type="entry name" value="LEADERPTASE"/>
</dbReference>
<feature type="domain" description="Peptidase S26" evidence="7">
    <location>
        <begin position="10"/>
        <end position="170"/>
    </location>
</feature>
<evidence type="ECO:0000256" key="4">
    <source>
        <dbReference type="ARBA" id="ARBA00022801"/>
    </source>
</evidence>
<dbReference type="GO" id="GO:0004252">
    <property type="term" value="F:serine-type endopeptidase activity"/>
    <property type="evidence" value="ECO:0007669"/>
    <property type="project" value="InterPro"/>
</dbReference>
<dbReference type="STRING" id="1817832.A3J48_04530"/>
<evidence type="ECO:0000256" key="1">
    <source>
        <dbReference type="ARBA" id="ARBA00000677"/>
    </source>
</evidence>
<dbReference type="EC" id="3.4.21.89" evidence="3 6"/>
<feature type="transmembrane region" description="Helical" evidence="6">
    <location>
        <begin position="12"/>
        <end position="31"/>
    </location>
</feature>
<keyword evidence="4 6" id="KW-0378">Hydrolase</keyword>
<dbReference type="PANTHER" id="PTHR43390">
    <property type="entry name" value="SIGNAL PEPTIDASE I"/>
    <property type="match status" value="1"/>
</dbReference>
<dbReference type="PROSITE" id="PS00761">
    <property type="entry name" value="SPASE_I_3"/>
    <property type="match status" value="1"/>
</dbReference>
<accession>A0A1F5P771</accession>
<evidence type="ECO:0000256" key="2">
    <source>
        <dbReference type="ARBA" id="ARBA00009370"/>
    </source>
</evidence>
<dbReference type="Pfam" id="PF10502">
    <property type="entry name" value="Peptidase_S26"/>
    <property type="match status" value="1"/>
</dbReference>
<keyword evidence="6" id="KW-0645">Protease</keyword>
<protein>
    <recommendedName>
        <fullName evidence="3 6">Signal peptidase I</fullName>
        <ecNumber evidence="3 6">3.4.21.89</ecNumber>
    </recommendedName>
</protein>
<dbReference type="PROSITE" id="PS00760">
    <property type="entry name" value="SPASE_I_2"/>
    <property type="match status" value="1"/>
</dbReference>
<reference evidence="8 9" key="1">
    <citation type="journal article" date="2016" name="Nat. Commun.">
        <title>Thousands of microbial genomes shed light on interconnected biogeochemical processes in an aquifer system.</title>
        <authorList>
            <person name="Anantharaman K."/>
            <person name="Brown C.T."/>
            <person name="Hug L.A."/>
            <person name="Sharon I."/>
            <person name="Castelle C.J."/>
            <person name="Probst A.J."/>
            <person name="Thomas B.C."/>
            <person name="Singh A."/>
            <person name="Wilkins M.J."/>
            <person name="Karaoz U."/>
            <person name="Brodie E.L."/>
            <person name="Williams K.H."/>
            <person name="Hubbard S.S."/>
            <person name="Banfield J.F."/>
        </authorList>
    </citation>
    <scope>NUCLEOTIDE SEQUENCE [LARGE SCALE GENOMIC DNA]</scope>
</reference>
<name>A0A1F5P771_9BACT</name>
<gene>
    <name evidence="8" type="ORF">A3J48_04530</name>
</gene>
<dbReference type="SUPFAM" id="SSF51306">
    <property type="entry name" value="LexA/Signal peptidase"/>
    <property type="match status" value="1"/>
</dbReference>
<keyword evidence="6" id="KW-0472">Membrane</keyword>
<dbReference type="Gene3D" id="2.10.109.10">
    <property type="entry name" value="Umud Fragment, subunit A"/>
    <property type="match status" value="1"/>
</dbReference>
<dbReference type="InterPro" id="IPR019758">
    <property type="entry name" value="Pept_S26A_signal_pept_1_CS"/>
</dbReference>
<comment type="catalytic activity">
    <reaction evidence="1 6">
        <text>Cleavage of hydrophobic, N-terminal signal or leader sequences from secreted and periplasmic proteins.</text>
        <dbReference type="EC" id="3.4.21.89"/>
    </reaction>
</comment>
<evidence type="ECO:0000256" key="5">
    <source>
        <dbReference type="PIRSR" id="PIRSR600223-1"/>
    </source>
</evidence>
<dbReference type="Proteomes" id="UP000176786">
    <property type="component" value="Unassembled WGS sequence"/>
</dbReference>
<dbReference type="InterPro" id="IPR000223">
    <property type="entry name" value="Pept_S26A_signal_pept_1"/>
</dbReference>
<dbReference type="InterPro" id="IPR019757">
    <property type="entry name" value="Pept_S26A_signal_pept_1_Lys-AS"/>
</dbReference>
<sequence length="187" mass="21015">MLAPIGVFVWDLAKIVLLATVVIIPIRFLVFQPFIVSGSSMEPNFTHGDYLIIDEISYRFNRPERGEVIVLRYPEDPSQFFIKRIIGLPGDRLVFNGGKVKVYPGNGYDSQILDENYLVVGTFTSPIGDDSIVLGSGQYYVLGDNRVASSDSRVWGPLERTDIVGKVWVKVFPLSDLSFFKTPQYSQ</sequence>
<dbReference type="GO" id="GO:0016020">
    <property type="term" value="C:membrane"/>
    <property type="evidence" value="ECO:0007669"/>
    <property type="project" value="UniProtKB-SubCell"/>
</dbReference>
<organism evidence="8 9">
    <name type="scientific">Candidatus Doudnabacteria bacterium RIFCSPHIGHO2_02_FULL_46_11</name>
    <dbReference type="NCBI Taxonomy" id="1817832"/>
    <lineage>
        <taxon>Bacteria</taxon>
        <taxon>Candidatus Doudnaibacteriota</taxon>
    </lineage>
</organism>
<keyword evidence="6" id="KW-0812">Transmembrane</keyword>
<evidence type="ECO:0000313" key="9">
    <source>
        <dbReference type="Proteomes" id="UP000176786"/>
    </source>
</evidence>
<proteinExistence type="inferred from homology"/>
<feature type="active site" evidence="5">
    <location>
        <position position="40"/>
    </location>
</feature>
<comment type="caution">
    <text evidence="8">The sequence shown here is derived from an EMBL/GenBank/DDBJ whole genome shotgun (WGS) entry which is preliminary data.</text>
</comment>
<dbReference type="CDD" id="cd06530">
    <property type="entry name" value="S26_SPase_I"/>
    <property type="match status" value="1"/>
</dbReference>
<keyword evidence="6" id="KW-1133">Transmembrane helix</keyword>
<comment type="similarity">
    <text evidence="2 6">Belongs to the peptidase S26 family.</text>
</comment>
<dbReference type="GO" id="GO:0006465">
    <property type="term" value="P:signal peptide processing"/>
    <property type="evidence" value="ECO:0007669"/>
    <property type="project" value="InterPro"/>
</dbReference>
<evidence type="ECO:0000313" key="8">
    <source>
        <dbReference type="EMBL" id="OGE85592.1"/>
    </source>
</evidence>
<dbReference type="InterPro" id="IPR019533">
    <property type="entry name" value="Peptidase_S26"/>
</dbReference>